<dbReference type="Pfam" id="PF15819">
    <property type="entry name" value="Fibin"/>
    <property type="match status" value="1"/>
</dbReference>
<dbReference type="STRING" id="42514.ENSPNAP00000008741"/>
<evidence type="ECO:0000256" key="9">
    <source>
        <dbReference type="ARBA" id="ARBA00023157"/>
    </source>
</evidence>
<name>A0A3B4CCZ2_PYGNA</name>
<dbReference type="Ensembl" id="ENSPNAT00000014881.2">
    <property type="protein sequence ID" value="ENSPNAP00000008741.1"/>
    <property type="gene ID" value="ENSPNAG00000014347.2"/>
</dbReference>
<dbReference type="GO" id="GO:0005794">
    <property type="term" value="C:Golgi apparatus"/>
    <property type="evidence" value="ECO:0007669"/>
    <property type="project" value="UniProtKB-SubCell"/>
</dbReference>
<evidence type="ECO:0000256" key="3">
    <source>
        <dbReference type="ARBA" id="ARBA00004613"/>
    </source>
</evidence>
<organism evidence="13 14">
    <name type="scientific">Pygocentrus nattereri</name>
    <name type="common">Red-bellied piranha</name>
    <dbReference type="NCBI Taxonomy" id="42514"/>
    <lineage>
        <taxon>Eukaryota</taxon>
        <taxon>Metazoa</taxon>
        <taxon>Chordata</taxon>
        <taxon>Craniata</taxon>
        <taxon>Vertebrata</taxon>
        <taxon>Euteleostomi</taxon>
        <taxon>Actinopterygii</taxon>
        <taxon>Neopterygii</taxon>
        <taxon>Teleostei</taxon>
        <taxon>Ostariophysi</taxon>
        <taxon>Characiformes</taxon>
        <taxon>Characoidei</taxon>
        <taxon>Pygocentrus</taxon>
    </lineage>
</organism>
<evidence type="ECO:0000256" key="8">
    <source>
        <dbReference type="ARBA" id="ARBA00023034"/>
    </source>
</evidence>
<dbReference type="GO" id="GO:0005783">
    <property type="term" value="C:endoplasmic reticulum"/>
    <property type="evidence" value="ECO:0007669"/>
    <property type="project" value="UniProtKB-SubCell"/>
</dbReference>
<evidence type="ECO:0000313" key="13">
    <source>
        <dbReference type="Ensembl" id="ENSPNAP00000008741.1"/>
    </source>
</evidence>
<dbReference type="OMA" id="CHGYFDG"/>
<keyword evidence="9" id="KW-1015">Disulfide bond</keyword>
<comment type="subcellular location">
    <subcellularLocation>
        <location evidence="1">Endoplasmic reticulum</location>
    </subcellularLocation>
    <subcellularLocation>
        <location evidence="2">Golgi apparatus</location>
    </subcellularLocation>
    <subcellularLocation>
        <location evidence="3">Secreted</location>
    </subcellularLocation>
</comment>
<gene>
    <name evidence="13" type="primary">FIBIN</name>
</gene>
<evidence type="ECO:0008006" key="15">
    <source>
        <dbReference type="Google" id="ProtNLM"/>
    </source>
</evidence>
<evidence type="ECO:0000256" key="7">
    <source>
        <dbReference type="ARBA" id="ARBA00022824"/>
    </source>
</evidence>
<comment type="similarity">
    <text evidence="4">Belongs to the FIBIN family.</text>
</comment>
<evidence type="ECO:0000256" key="10">
    <source>
        <dbReference type="ARBA" id="ARBA00023180"/>
    </source>
</evidence>
<proteinExistence type="inferred from homology"/>
<feature type="chain" id="PRO_5017246551" description="Fin bud initiation factor a" evidence="12">
    <location>
        <begin position="18"/>
        <end position="205"/>
    </location>
</feature>
<keyword evidence="10" id="KW-0325">Glycoprotein</keyword>
<evidence type="ECO:0000256" key="12">
    <source>
        <dbReference type="SAM" id="SignalP"/>
    </source>
</evidence>
<protein>
    <recommendedName>
        <fullName evidence="15">Fin bud initiation factor a</fullName>
    </recommendedName>
</protein>
<keyword evidence="7" id="KW-0256">Endoplasmic reticulum</keyword>
<reference evidence="13" key="2">
    <citation type="submission" date="2025-08" db="UniProtKB">
        <authorList>
            <consortium name="Ensembl"/>
        </authorList>
    </citation>
    <scope>IDENTIFICATION</scope>
</reference>
<keyword evidence="14" id="KW-1185">Reference proteome</keyword>
<reference evidence="13 14" key="1">
    <citation type="submission" date="2020-10" db="EMBL/GenBank/DDBJ databases">
        <title>Pygocentrus nattereri (red-bellied piranha) genome, fPygNat1, primary haplotype.</title>
        <authorList>
            <person name="Myers G."/>
            <person name="Meyer A."/>
            <person name="Karagic N."/>
            <person name="Pippel M."/>
            <person name="Winkler S."/>
            <person name="Tracey A."/>
            <person name="Wood J."/>
            <person name="Formenti G."/>
            <person name="Howe K."/>
            <person name="Fedrigo O."/>
            <person name="Jarvis E.D."/>
        </authorList>
    </citation>
    <scope>NUCLEOTIDE SEQUENCE [LARGE SCALE GENOMIC DNA]</scope>
</reference>
<evidence type="ECO:0000256" key="11">
    <source>
        <dbReference type="ARBA" id="ARBA00025913"/>
    </source>
</evidence>
<evidence type="ECO:0000256" key="1">
    <source>
        <dbReference type="ARBA" id="ARBA00004240"/>
    </source>
</evidence>
<feature type="signal peptide" evidence="12">
    <location>
        <begin position="1"/>
        <end position="17"/>
    </location>
</feature>
<dbReference type="OrthoDB" id="9434858at2759"/>
<comment type="subunit">
    <text evidence="11">Homodimer; disulfide-linked. Seems to also exist as monomers.</text>
</comment>
<dbReference type="PANTHER" id="PTHR31185">
    <property type="entry name" value="FIN BUD INITIATION FACTOR FIBIN"/>
    <property type="match status" value="1"/>
</dbReference>
<keyword evidence="5" id="KW-0964">Secreted</keyword>
<reference evidence="13" key="3">
    <citation type="submission" date="2025-09" db="UniProtKB">
        <authorList>
            <consortium name="Ensembl"/>
        </authorList>
    </citation>
    <scope>IDENTIFICATION</scope>
</reference>
<evidence type="ECO:0000256" key="4">
    <source>
        <dbReference type="ARBA" id="ARBA00007437"/>
    </source>
</evidence>
<accession>A0A3B4CCZ2</accession>
<keyword evidence="6 12" id="KW-0732">Signal</keyword>
<dbReference type="PANTHER" id="PTHR31185:SF0">
    <property type="entry name" value="FIN BUD INITIATION FACTOR HOMOLOG"/>
    <property type="match status" value="1"/>
</dbReference>
<evidence type="ECO:0000256" key="5">
    <source>
        <dbReference type="ARBA" id="ARBA00022525"/>
    </source>
</evidence>
<evidence type="ECO:0000256" key="6">
    <source>
        <dbReference type="ARBA" id="ARBA00022729"/>
    </source>
</evidence>
<evidence type="ECO:0000256" key="2">
    <source>
        <dbReference type="ARBA" id="ARBA00004555"/>
    </source>
</evidence>
<dbReference type="AlphaFoldDB" id="A0A3B4CCZ2"/>
<dbReference type="GeneTree" id="ENSGT00390000007623"/>
<dbReference type="GO" id="GO:0005576">
    <property type="term" value="C:extracellular region"/>
    <property type="evidence" value="ECO:0007669"/>
    <property type="project" value="UniProtKB-SubCell"/>
</dbReference>
<sequence length="205" mass="23267">MVLRAGLLLSGWAMVCAHALFMGPLHPEMSNGTFHHYFVPDGNYEENDDPEKCQMLFRVTDERRPCSEDADADALVREDFTLVRRQAEDAARVLEGLARSVALDLDGEESYARYLRRETTQISEAFAASERALLELEGKFAQSREREEARRPSEDFAGMAAHARDLLRETRHLAVSLVDHHELLSLVVRSHGARLSRLKNEYLKG</sequence>
<dbReference type="Proteomes" id="UP001501920">
    <property type="component" value="Chromosome 25"/>
</dbReference>
<keyword evidence="8" id="KW-0333">Golgi apparatus</keyword>
<evidence type="ECO:0000313" key="14">
    <source>
        <dbReference type="Proteomes" id="UP001501920"/>
    </source>
</evidence>
<dbReference type="InterPro" id="IPR026772">
    <property type="entry name" value="Fibin"/>
</dbReference>